<feature type="region of interest" description="Disordered" evidence="1">
    <location>
        <begin position="1"/>
        <end position="38"/>
    </location>
</feature>
<dbReference type="PANTHER" id="PTHR33167:SF52">
    <property type="entry name" value="EXPRESSED PROTEIN"/>
    <property type="match status" value="1"/>
</dbReference>
<dbReference type="PANTHER" id="PTHR33167">
    <property type="entry name" value="TRANSCRIPTION FACTOR, PUTATIVE (DUF863)-RELATED"/>
    <property type="match status" value="1"/>
</dbReference>
<dbReference type="Proteomes" id="UP000251960">
    <property type="component" value="Chromosome 3"/>
</dbReference>
<name>A0A3L6FM89_MAIZE</name>
<organism evidence="2">
    <name type="scientific">Zea mays</name>
    <name type="common">Maize</name>
    <dbReference type="NCBI Taxonomy" id="4577"/>
    <lineage>
        <taxon>Eukaryota</taxon>
        <taxon>Viridiplantae</taxon>
        <taxon>Streptophyta</taxon>
        <taxon>Embryophyta</taxon>
        <taxon>Tracheophyta</taxon>
        <taxon>Spermatophyta</taxon>
        <taxon>Magnoliopsida</taxon>
        <taxon>Liliopsida</taxon>
        <taxon>Poales</taxon>
        <taxon>Poaceae</taxon>
        <taxon>PACMAD clade</taxon>
        <taxon>Panicoideae</taxon>
        <taxon>Andropogonodae</taxon>
        <taxon>Andropogoneae</taxon>
        <taxon>Tripsacinae</taxon>
        <taxon>Zea</taxon>
    </lineage>
</organism>
<dbReference type="AlphaFoldDB" id="A0A3L6FM89"/>
<sequence length="252" mass="28771">MNSIGLNNMDLFGMPTGGSHHGSSKTNGRGENLKSPPHPSCLTRFDAHTCKSCRLLLLSRAKSCSFGLAVATTSTRRSSRPNSQHLRQRNQLWELVRQRRADRHSCVRAGRDKMEKEHIKMAMLRQEQTFRQQVHELHRVYQVQKQLMTQTQITQHHQQRCGSSGKTEEEEDFNLELTLATGAGRTRQEKPSTSDSEATMSSSTSAESEQAQRFMPSSNVTNLRFQNESNRHDDHQVMQSAWRYQCLSLKMA</sequence>
<comment type="caution">
    <text evidence="2">The sequence shown here is derived from an EMBL/GenBank/DDBJ whole genome shotgun (WGS) entry which is preliminary data.</text>
</comment>
<dbReference type="EMBL" id="NCVQ01000004">
    <property type="protein sequence ID" value="PWZ34083.1"/>
    <property type="molecule type" value="Genomic_DNA"/>
</dbReference>
<evidence type="ECO:0000256" key="1">
    <source>
        <dbReference type="SAM" id="MobiDB-lite"/>
    </source>
</evidence>
<dbReference type="ExpressionAtlas" id="A0A3L6FM89">
    <property type="expression patterns" value="baseline and differential"/>
</dbReference>
<feature type="compositionally biased region" description="Low complexity" evidence="1">
    <location>
        <begin position="193"/>
        <end position="211"/>
    </location>
</feature>
<dbReference type="Gene3D" id="3.30.70.370">
    <property type="match status" value="1"/>
</dbReference>
<reference evidence="2" key="1">
    <citation type="journal article" date="2018" name="Nat. Genet.">
        <title>Extensive intraspecific gene order and gene structural variations between Mo17 and other maize genomes.</title>
        <authorList>
            <person name="Sun S."/>
            <person name="Zhou Y."/>
            <person name="Chen J."/>
            <person name="Shi J."/>
            <person name="Zhao H."/>
            <person name="Zhao H."/>
            <person name="Song W."/>
            <person name="Zhang M."/>
            <person name="Cui Y."/>
            <person name="Dong X."/>
            <person name="Liu H."/>
            <person name="Ma X."/>
            <person name="Jiao Y."/>
            <person name="Wang B."/>
            <person name="Wei X."/>
            <person name="Stein J.C."/>
            <person name="Glaubitz J.C."/>
            <person name="Lu F."/>
            <person name="Yu G."/>
            <person name="Liang C."/>
            <person name="Fengler K."/>
            <person name="Li B."/>
            <person name="Rafalski A."/>
            <person name="Schnable P.S."/>
            <person name="Ware D.H."/>
            <person name="Buckler E.S."/>
            <person name="Lai J."/>
        </authorList>
    </citation>
    <scope>NUCLEOTIDE SEQUENCE [LARGE SCALE GENOMIC DNA]</scope>
    <source>
        <tissue evidence="2">Seedling</tissue>
    </source>
</reference>
<evidence type="ECO:0000313" key="2">
    <source>
        <dbReference type="EMBL" id="PWZ34083.1"/>
    </source>
</evidence>
<accession>A0A3L6FM89</accession>
<gene>
    <name evidence="2" type="ORF">Zm00014a_025038</name>
</gene>
<feature type="region of interest" description="Disordered" evidence="1">
    <location>
        <begin position="179"/>
        <end position="219"/>
    </location>
</feature>
<protein>
    <submittedName>
        <fullName evidence="2">Uncharacterized protein</fullName>
    </submittedName>
</protein>
<proteinExistence type="predicted"/>